<organism evidence="2 3">
    <name type="scientific">Pelagibacterium flavum</name>
    <dbReference type="NCBI Taxonomy" id="2984530"/>
    <lineage>
        <taxon>Bacteria</taxon>
        <taxon>Pseudomonadati</taxon>
        <taxon>Pseudomonadota</taxon>
        <taxon>Alphaproteobacteria</taxon>
        <taxon>Hyphomicrobiales</taxon>
        <taxon>Devosiaceae</taxon>
        <taxon>Pelagibacterium</taxon>
    </lineage>
</organism>
<evidence type="ECO:0000256" key="1">
    <source>
        <dbReference type="SAM" id="MobiDB-lite"/>
    </source>
</evidence>
<evidence type="ECO:0000313" key="3">
    <source>
        <dbReference type="Proteomes" id="UP001163882"/>
    </source>
</evidence>
<dbReference type="EMBL" id="CP107716">
    <property type="protein sequence ID" value="UYQ71950.1"/>
    <property type="molecule type" value="Genomic_DNA"/>
</dbReference>
<protein>
    <submittedName>
        <fullName evidence="2">Uncharacterized protein</fullName>
    </submittedName>
</protein>
<keyword evidence="3" id="KW-1185">Reference proteome</keyword>
<feature type="region of interest" description="Disordered" evidence="1">
    <location>
        <begin position="70"/>
        <end position="93"/>
    </location>
</feature>
<gene>
    <name evidence="2" type="ORF">OF122_18215</name>
</gene>
<dbReference type="Proteomes" id="UP001163882">
    <property type="component" value="Chromosome"/>
</dbReference>
<name>A0ABY6IMZ4_9HYPH</name>
<accession>A0ABY6IMZ4</accession>
<proteinExistence type="predicted"/>
<sequence length="93" mass="10442">MLHKPHHGALSQRFQGEDGKEYVSILTRKHRAFAAACLELMTEADGRERRWMLQHSAVTVPVELLGKARERLEQSGESTDGCDDPVRRGSVLS</sequence>
<reference evidence="2" key="1">
    <citation type="submission" date="2022-10" db="EMBL/GenBank/DDBJ databases">
        <title>YIM 151497 complete genome.</title>
        <authorList>
            <person name="Chen X."/>
        </authorList>
    </citation>
    <scope>NUCLEOTIDE SEQUENCE</scope>
    <source>
        <strain evidence="2">YIM 151497</strain>
    </source>
</reference>
<dbReference type="RefSeq" id="WP_264225597.1">
    <property type="nucleotide sequence ID" value="NZ_CP107716.1"/>
</dbReference>
<evidence type="ECO:0000313" key="2">
    <source>
        <dbReference type="EMBL" id="UYQ71950.1"/>
    </source>
</evidence>